<feature type="domain" description="LysM" evidence="4">
    <location>
        <begin position="840"/>
        <end position="886"/>
    </location>
</feature>
<gene>
    <name evidence="5" type="ORF">MIND_00147500</name>
</gene>
<dbReference type="InterPro" id="IPR052210">
    <property type="entry name" value="LysM1-like"/>
</dbReference>
<feature type="domain" description="LysM" evidence="4">
    <location>
        <begin position="700"/>
        <end position="746"/>
    </location>
</feature>
<dbReference type="AlphaFoldDB" id="A0A8H6TCX4"/>
<feature type="chain" id="PRO_5034626579" description="LysM domain-containing protein" evidence="3">
    <location>
        <begin position="17"/>
        <end position="1012"/>
    </location>
</feature>
<dbReference type="Proteomes" id="UP000636479">
    <property type="component" value="Unassembled WGS sequence"/>
</dbReference>
<keyword evidence="1" id="KW-0147">Chitin-binding</keyword>
<dbReference type="PANTHER" id="PTHR34997">
    <property type="entry name" value="AM15"/>
    <property type="match status" value="1"/>
</dbReference>
<feature type="domain" description="LysM" evidence="4">
    <location>
        <begin position="625"/>
        <end position="671"/>
    </location>
</feature>
<dbReference type="InterPro" id="IPR018392">
    <property type="entry name" value="LysM"/>
</dbReference>
<evidence type="ECO:0000256" key="1">
    <source>
        <dbReference type="ARBA" id="ARBA00022669"/>
    </source>
</evidence>
<dbReference type="Gene3D" id="3.10.350.10">
    <property type="entry name" value="LysM domain"/>
    <property type="match status" value="9"/>
</dbReference>
<dbReference type="GeneID" id="59340917"/>
<keyword evidence="3" id="KW-0732">Signal</keyword>
<accession>A0A8H6TCX4</accession>
<keyword evidence="2" id="KW-0843">Virulence</keyword>
<evidence type="ECO:0000313" key="5">
    <source>
        <dbReference type="EMBL" id="KAF7316288.1"/>
    </source>
</evidence>
<dbReference type="CDD" id="cd00118">
    <property type="entry name" value="LysM"/>
    <property type="match status" value="9"/>
</dbReference>
<protein>
    <recommendedName>
        <fullName evidence="4">LysM domain-containing protein</fullName>
    </recommendedName>
</protein>
<dbReference type="InterPro" id="IPR036779">
    <property type="entry name" value="LysM_dom_sf"/>
</dbReference>
<name>A0A8H6TCX4_9AGAR</name>
<feature type="domain" description="LysM" evidence="4">
    <location>
        <begin position="769"/>
        <end position="815"/>
    </location>
</feature>
<dbReference type="Pfam" id="PF01476">
    <property type="entry name" value="LysM"/>
    <property type="match status" value="7"/>
</dbReference>
<evidence type="ECO:0000313" key="6">
    <source>
        <dbReference type="Proteomes" id="UP000636479"/>
    </source>
</evidence>
<dbReference type="OrthoDB" id="5985073at2759"/>
<dbReference type="EMBL" id="JACAZF010000001">
    <property type="protein sequence ID" value="KAF7316288.1"/>
    <property type="molecule type" value="Genomic_DNA"/>
</dbReference>
<reference evidence="5" key="1">
    <citation type="submission" date="2020-05" db="EMBL/GenBank/DDBJ databases">
        <title>Mycena genomes resolve the evolution of fungal bioluminescence.</title>
        <authorList>
            <person name="Tsai I.J."/>
        </authorList>
    </citation>
    <scope>NUCLEOTIDE SEQUENCE</scope>
    <source>
        <strain evidence="5">171206Taipei</strain>
    </source>
</reference>
<sequence length="1012" mass="104682">MWGLLLLFHFISVVSPSSLHKTLNHIKAASDKAFHDALLQQLANSRANASNTHLDDDSLVSSVDLSIDNVVLAAAANSTGSWATGSTSSFQLYTQNTLPTSPAPNSACASALTATLSCNSTIPLMSSYPYLMINDLATVCTSTCTTSLANYRANVATACKNFGISGANNVSYLPTLAIDTIAGPYQAQCLQDPTSGKFCEPLLASFNTTGGLLSLPTSQLCTFCTLKTLNVTLSNPVTYSTPVAALLSSAITQCGSQFNSYNVSTPGTGTITTPPFGSPPSANPAGDCAVSGHNVSVTTNTSCSALAQTNSVTVYSILSSNSFLSGSTDCTVKAGSNVCVFKACHLYRVAANDTCDSIADSSASITGTKITTTQLQSFNPDLGTYCQLISAKVGQNICLTPNGGFPDVGAGTDNNIPSGTPTAKAPIPTPTVAGTTSNCGRYYQVKQGDICNSVVLANSISLPDFLVLNPEIDTNCTNLWLDYYYCVAAFPPLSTVSAPPVVTTNYTSASVFQYSLPTQSYTASFATQILTAAGVPVPTNIAKGTRPVNCGFYYTVQSGDTLATISNTTGLNATLLETWNPQLAASSPVAGSALCVVFPKGNYTLSTAPIPSNVAPNVTTANCAEYDTIVSGDSCTTVEKRNFIDHTQFLKLNPGINSQCSNIVLGLAYCVFSIFPPSTSTSTGPPSNVAPGTITDGCTSYYTVVSGDGCASIESKFNLTLAQFIQMNPELNSQCTNLALGEAYCVASSNSTGPPSNVAPGTITAGCTKYYTVVSGDGCASIESRFNLTLAQFIQMNPELNSQCTNLALGEAYCVASSNSTSSGPPANVAPGTITAGCTKYYTVVSGDGCASIDSRFNLTLTQLIQMNPELNSQCTNLALGEAYCVASSNSTSTGPPSNLATGSFSNCTSYHTVVSGDTCNAMDTSAKIAFSDFLHWNPEINTACTNIQLAAAYCVGGGGSPCGKLYTVVSGDSCSAIVTKQSVTQAKLNSLNPWINSGCSNLAVGQNVCVG</sequence>
<evidence type="ECO:0000256" key="2">
    <source>
        <dbReference type="ARBA" id="ARBA00023026"/>
    </source>
</evidence>
<dbReference type="SMART" id="SM00257">
    <property type="entry name" value="LysM"/>
    <property type="match status" value="10"/>
</dbReference>
<feature type="signal peptide" evidence="3">
    <location>
        <begin position="1"/>
        <end position="16"/>
    </location>
</feature>
<dbReference type="PANTHER" id="PTHR34997:SF1">
    <property type="entry name" value="PEPTIDOGLYCAN-BINDING LYSIN DOMAIN"/>
    <property type="match status" value="1"/>
</dbReference>
<feature type="domain" description="LysM" evidence="4">
    <location>
        <begin position="345"/>
        <end position="399"/>
    </location>
</feature>
<dbReference type="PROSITE" id="PS51782">
    <property type="entry name" value="LYSM"/>
    <property type="match status" value="9"/>
</dbReference>
<feature type="domain" description="LysM" evidence="4">
    <location>
        <begin position="965"/>
        <end position="1011"/>
    </location>
</feature>
<feature type="domain" description="LysM" evidence="4">
    <location>
        <begin position="441"/>
        <end position="487"/>
    </location>
</feature>
<keyword evidence="6" id="KW-1185">Reference proteome</keyword>
<evidence type="ECO:0000256" key="3">
    <source>
        <dbReference type="SAM" id="SignalP"/>
    </source>
</evidence>
<dbReference type="RefSeq" id="XP_037226311.1">
    <property type="nucleotide sequence ID" value="XM_037358401.1"/>
</dbReference>
<evidence type="ECO:0000259" key="4">
    <source>
        <dbReference type="PROSITE" id="PS51782"/>
    </source>
</evidence>
<organism evidence="5 6">
    <name type="scientific">Mycena indigotica</name>
    <dbReference type="NCBI Taxonomy" id="2126181"/>
    <lineage>
        <taxon>Eukaryota</taxon>
        <taxon>Fungi</taxon>
        <taxon>Dikarya</taxon>
        <taxon>Basidiomycota</taxon>
        <taxon>Agaricomycotina</taxon>
        <taxon>Agaricomycetes</taxon>
        <taxon>Agaricomycetidae</taxon>
        <taxon>Agaricales</taxon>
        <taxon>Marasmiineae</taxon>
        <taxon>Mycenaceae</taxon>
        <taxon>Mycena</taxon>
    </lineage>
</organism>
<comment type="caution">
    <text evidence="5">The sequence shown here is derived from an EMBL/GenBank/DDBJ whole genome shotgun (WGS) entry which is preliminary data.</text>
</comment>
<proteinExistence type="predicted"/>
<feature type="domain" description="LysM" evidence="4">
    <location>
        <begin position="552"/>
        <end position="596"/>
    </location>
</feature>
<dbReference type="SUPFAM" id="SSF54106">
    <property type="entry name" value="LysM domain"/>
    <property type="match status" value="5"/>
</dbReference>
<feature type="domain" description="LysM" evidence="4">
    <location>
        <begin position="910"/>
        <end position="956"/>
    </location>
</feature>
<dbReference type="GO" id="GO:0008061">
    <property type="term" value="F:chitin binding"/>
    <property type="evidence" value="ECO:0007669"/>
    <property type="project" value="UniProtKB-KW"/>
</dbReference>